<dbReference type="PROSITE" id="PS51272">
    <property type="entry name" value="SLH"/>
    <property type="match status" value="2"/>
</dbReference>
<proteinExistence type="predicted"/>
<dbReference type="InterPro" id="IPR001119">
    <property type="entry name" value="SLH_dom"/>
</dbReference>
<name>A0A9D1IY17_9FIRM</name>
<evidence type="ECO:0000256" key="1">
    <source>
        <dbReference type="ARBA" id="ARBA00022737"/>
    </source>
</evidence>
<gene>
    <name evidence="4" type="ORF">IAA53_08955</name>
</gene>
<feature type="domain" description="SLH" evidence="3">
    <location>
        <begin position="151"/>
        <end position="214"/>
    </location>
</feature>
<keyword evidence="2" id="KW-0732">Signal</keyword>
<feature type="chain" id="PRO_5039644170" evidence="2">
    <location>
        <begin position="27"/>
        <end position="315"/>
    </location>
</feature>
<evidence type="ECO:0000313" key="5">
    <source>
        <dbReference type="Proteomes" id="UP000824239"/>
    </source>
</evidence>
<evidence type="ECO:0000313" key="4">
    <source>
        <dbReference type="EMBL" id="HIR51383.1"/>
    </source>
</evidence>
<keyword evidence="1" id="KW-0677">Repeat</keyword>
<feature type="domain" description="SLH" evidence="3">
    <location>
        <begin position="260"/>
        <end position="315"/>
    </location>
</feature>
<organism evidence="4 5">
    <name type="scientific">Candidatus Avoscillospira avicola</name>
    <dbReference type="NCBI Taxonomy" id="2840706"/>
    <lineage>
        <taxon>Bacteria</taxon>
        <taxon>Bacillati</taxon>
        <taxon>Bacillota</taxon>
        <taxon>Clostridia</taxon>
        <taxon>Eubacteriales</taxon>
        <taxon>Oscillospiraceae</taxon>
        <taxon>Oscillospiraceae incertae sedis</taxon>
        <taxon>Candidatus Avoscillospira</taxon>
    </lineage>
</organism>
<feature type="signal peptide" evidence="2">
    <location>
        <begin position="1"/>
        <end position="26"/>
    </location>
</feature>
<dbReference type="Pfam" id="PF00395">
    <property type="entry name" value="SLH"/>
    <property type="match status" value="2"/>
</dbReference>
<accession>A0A9D1IY17</accession>
<evidence type="ECO:0000259" key="3">
    <source>
        <dbReference type="PROSITE" id="PS51272"/>
    </source>
</evidence>
<protein>
    <submittedName>
        <fullName evidence="4">S-layer homology domain-containing protein</fullName>
    </submittedName>
</protein>
<dbReference type="AlphaFoldDB" id="A0A9D1IY17"/>
<sequence>MRKYRFAALFLAVVLAVSVLSTAAAAHGRPTRYDIDVEVEGKGNAWTSPTRAYAGDTVSISVRPATGYYLKDITVVADDYDWDWDDDWELDDSWFFEPSHWFDGSTSSDDDWDGWEVSVNRWKEFTMPRSDVTVYVTFAIDTCGAGWTDCPSYRYTDVGSYAWYHEAVDYAIDSGYMEGVSKTRFAPNDAVTRAMTWMVLGRVSGRWNLEGGSPWYADAQTWAKNNGISDGKNPTAVVTREELATMLYRWYGSPRVYGDLDDYLDRGDVSSWAEKAMIWAIDSGLMDGMGGRTLSPQSPTTRAQLAVILMRLNNL</sequence>
<comment type="caution">
    <text evidence="4">The sequence shown here is derived from an EMBL/GenBank/DDBJ whole genome shotgun (WGS) entry which is preliminary data.</text>
</comment>
<reference evidence="4" key="2">
    <citation type="journal article" date="2021" name="PeerJ">
        <title>Extensive microbial diversity within the chicken gut microbiome revealed by metagenomics and culture.</title>
        <authorList>
            <person name="Gilroy R."/>
            <person name="Ravi A."/>
            <person name="Getino M."/>
            <person name="Pursley I."/>
            <person name="Horton D.L."/>
            <person name="Alikhan N.F."/>
            <person name="Baker D."/>
            <person name="Gharbi K."/>
            <person name="Hall N."/>
            <person name="Watson M."/>
            <person name="Adriaenssens E.M."/>
            <person name="Foster-Nyarko E."/>
            <person name="Jarju S."/>
            <person name="Secka A."/>
            <person name="Antonio M."/>
            <person name="Oren A."/>
            <person name="Chaudhuri R.R."/>
            <person name="La Ragione R."/>
            <person name="Hildebrand F."/>
            <person name="Pallen M.J."/>
        </authorList>
    </citation>
    <scope>NUCLEOTIDE SEQUENCE</scope>
    <source>
        <strain evidence="4">ChiBcec15-4380</strain>
    </source>
</reference>
<dbReference type="EMBL" id="DVHE01000068">
    <property type="protein sequence ID" value="HIR51383.1"/>
    <property type="molecule type" value="Genomic_DNA"/>
</dbReference>
<reference evidence="4" key="1">
    <citation type="submission" date="2020-10" db="EMBL/GenBank/DDBJ databases">
        <authorList>
            <person name="Gilroy R."/>
        </authorList>
    </citation>
    <scope>NUCLEOTIDE SEQUENCE</scope>
    <source>
        <strain evidence="4">ChiBcec15-4380</strain>
    </source>
</reference>
<dbReference type="Proteomes" id="UP000824239">
    <property type="component" value="Unassembled WGS sequence"/>
</dbReference>
<evidence type="ECO:0000256" key="2">
    <source>
        <dbReference type="SAM" id="SignalP"/>
    </source>
</evidence>